<organism evidence="4">
    <name type="scientific">candidate division WOR-3 bacterium</name>
    <dbReference type="NCBI Taxonomy" id="2052148"/>
    <lineage>
        <taxon>Bacteria</taxon>
        <taxon>Bacteria division WOR-3</taxon>
    </lineage>
</organism>
<comment type="caution">
    <text evidence="4">The sequence shown here is derived from an EMBL/GenBank/DDBJ whole genome shotgun (WGS) entry which is preliminary data.</text>
</comment>
<dbReference type="GO" id="GO:0005975">
    <property type="term" value="P:carbohydrate metabolic process"/>
    <property type="evidence" value="ECO:0007669"/>
    <property type="project" value="InterPro"/>
</dbReference>
<dbReference type="InterPro" id="IPR051398">
    <property type="entry name" value="Polysacch_Deacetylase"/>
</dbReference>
<evidence type="ECO:0000259" key="3">
    <source>
        <dbReference type="PROSITE" id="PS51677"/>
    </source>
</evidence>
<feature type="signal peptide" evidence="2">
    <location>
        <begin position="1"/>
        <end position="20"/>
    </location>
</feature>
<sequence length="284" mass="32638">MRIFLLILCVFAMNPDSLVASEPGFSSHKVVLTIDDGYRSIYDYVYPLLKRHKMTATLGLIVNYIKANKGGYGGPGTFLNYQQVQEMIDSIGIEIASHTLSHPWLTRLDSATAWHEIYQSKVVLESLFGVPVITFVYPYGDMDSRVIRLVRRAGYKIGRAVRSGAVNFWVDPYRVPEFELRRETGLSAVIEHIRHNPVTVLLVHRIVQKPAYFTEWPVDSFNALIEWMAENGIQTVTLAELYYDWRRDVVARLMKERDISEGVYPAESLFKQVDIDNTRTFNPR</sequence>
<proteinExistence type="predicted"/>
<protein>
    <submittedName>
        <fullName evidence="4">Polysaccharide deacetylase family protein</fullName>
    </submittedName>
</protein>
<name>A0A7V3PUK4_UNCW3</name>
<evidence type="ECO:0000256" key="2">
    <source>
        <dbReference type="SAM" id="SignalP"/>
    </source>
</evidence>
<dbReference type="InterPro" id="IPR002509">
    <property type="entry name" value="NODB_dom"/>
</dbReference>
<dbReference type="GO" id="GO:0005576">
    <property type="term" value="C:extracellular region"/>
    <property type="evidence" value="ECO:0007669"/>
    <property type="project" value="UniProtKB-SubCell"/>
</dbReference>
<accession>A0A7V3PUK4</accession>
<gene>
    <name evidence="4" type="ORF">ENX16_06390</name>
</gene>
<evidence type="ECO:0000313" key="4">
    <source>
        <dbReference type="EMBL" id="HGD13689.1"/>
    </source>
</evidence>
<keyword evidence="1 2" id="KW-0732">Signal</keyword>
<dbReference type="AlphaFoldDB" id="A0A7V3PUK4"/>
<reference evidence="4" key="1">
    <citation type="journal article" date="2020" name="mSystems">
        <title>Genome- and Community-Level Interaction Insights into Carbon Utilization and Element Cycling Functions of Hydrothermarchaeota in Hydrothermal Sediment.</title>
        <authorList>
            <person name="Zhou Z."/>
            <person name="Liu Y."/>
            <person name="Xu W."/>
            <person name="Pan J."/>
            <person name="Luo Z.H."/>
            <person name="Li M."/>
        </authorList>
    </citation>
    <scope>NUCLEOTIDE SEQUENCE [LARGE SCALE GENOMIC DNA]</scope>
    <source>
        <strain evidence="4">SpSt-914</strain>
    </source>
</reference>
<dbReference type="CDD" id="cd10918">
    <property type="entry name" value="CE4_NodB_like_5s_6s"/>
    <property type="match status" value="1"/>
</dbReference>
<dbReference type="Pfam" id="PF01522">
    <property type="entry name" value="Polysacc_deac_1"/>
    <property type="match status" value="1"/>
</dbReference>
<feature type="chain" id="PRO_5030595382" evidence="2">
    <location>
        <begin position="21"/>
        <end position="284"/>
    </location>
</feature>
<dbReference type="PROSITE" id="PS51677">
    <property type="entry name" value="NODB"/>
    <property type="match status" value="1"/>
</dbReference>
<dbReference type="PANTHER" id="PTHR34216">
    <property type="match status" value="1"/>
</dbReference>
<dbReference type="SUPFAM" id="SSF88713">
    <property type="entry name" value="Glycoside hydrolase/deacetylase"/>
    <property type="match status" value="1"/>
</dbReference>
<dbReference type="GO" id="GO:0016810">
    <property type="term" value="F:hydrolase activity, acting on carbon-nitrogen (but not peptide) bonds"/>
    <property type="evidence" value="ECO:0007669"/>
    <property type="project" value="InterPro"/>
</dbReference>
<dbReference type="InterPro" id="IPR011330">
    <property type="entry name" value="Glyco_hydro/deAcase_b/a-brl"/>
</dbReference>
<dbReference type="Gene3D" id="3.20.20.370">
    <property type="entry name" value="Glycoside hydrolase/deacetylase"/>
    <property type="match status" value="1"/>
</dbReference>
<dbReference type="PANTHER" id="PTHR34216:SF7">
    <property type="entry name" value="POLY-BETA-1,6-N-ACETYL-D-GLUCOSAMINE N-DEACETYLASE"/>
    <property type="match status" value="1"/>
</dbReference>
<feature type="domain" description="NodB homology" evidence="3">
    <location>
        <begin position="28"/>
        <end position="236"/>
    </location>
</feature>
<dbReference type="EMBL" id="DTMZ01000153">
    <property type="protein sequence ID" value="HGD13689.1"/>
    <property type="molecule type" value="Genomic_DNA"/>
</dbReference>
<evidence type="ECO:0000256" key="1">
    <source>
        <dbReference type="ARBA" id="ARBA00022729"/>
    </source>
</evidence>